<feature type="compositionally biased region" description="Basic residues" evidence="1">
    <location>
        <begin position="12"/>
        <end position="36"/>
    </location>
</feature>
<evidence type="ECO:0000313" key="4">
    <source>
        <dbReference type="WBParaSite" id="SRAE_2000029900.1"/>
    </source>
</evidence>
<dbReference type="STRING" id="34506.A0A090L7B8"/>
<dbReference type="GO" id="GO:0042073">
    <property type="term" value="P:intraciliary transport"/>
    <property type="evidence" value="ECO:0007669"/>
    <property type="project" value="InterPro"/>
</dbReference>
<dbReference type="GO" id="GO:0005868">
    <property type="term" value="C:cytoplasmic dynein complex"/>
    <property type="evidence" value="ECO:0007669"/>
    <property type="project" value="InterPro"/>
</dbReference>
<dbReference type="InterPro" id="IPR036322">
    <property type="entry name" value="WD40_repeat_dom_sf"/>
</dbReference>
<dbReference type="Proteomes" id="UP000035682">
    <property type="component" value="Unplaced"/>
</dbReference>
<dbReference type="AlphaFoldDB" id="A0A090L7B8"/>
<feature type="region of interest" description="Disordered" evidence="1">
    <location>
        <begin position="1"/>
        <end position="38"/>
    </location>
</feature>
<dbReference type="RefSeq" id="XP_024504822.1">
    <property type="nucleotide sequence ID" value="XM_024651112.1"/>
</dbReference>
<evidence type="ECO:0000313" key="3">
    <source>
        <dbReference type="Proteomes" id="UP000035682"/>
    </source>
</evidence>
<dbReference type="GO" id="GO:0045503">
    <property type="term" value="F:dynein light chain binding"/>
    <property type="evidence" value="ECO:0007669"/>
    <property type="project" value="InterPro"/>
</dbReference>
<reference evidence="2" key="2">
    <citation type="submission" date="2014-09" db="EMBL/GenBank/DDBJ databases">
        <authorList>
            <person name="Aslett A.Martin."/>
        </authorList>
    </citation>
    <scope>NUCLEOTIDE SEQUENCE</scope>
    <source>
        <strain evidence="2">ED321 Heterogonic</strain>
    </source>
</reference>
<reference evidence="3" key="1">
    <citation type="submission" date="2014-09" db="EMBL/GenBank/DDBJ databases">
        <authorList>
            <person name="Martin A.A."/>
        </authorList>
    </citation>
    <scope>NUCLEOTIDE SEQUENCE</scope>
    <source>
        <strain evidence="3">ED321</strain>
    </source>
</reference>
<protein>
    <submittedName>
        <fullName evidence="2">WD40 repeat and WD40/YVTN repeat-like-containing domain and WD40-repeat-containing domain-containing protein</fullName>
    </submittedName>
</protein>
<evidence type="ECO:0000256" key="1">
    <source>
        <dbReference type="SAM" id="MobiDB-lite"/>
    </source>
</evidence>
<organism evidence="2">
    <name type="scientific">Strongyloides ratti</name>
    <name type="common">Parasitic roundworm</name>
    <dbReference type="NCBI Taxonomy" id="34506"/>
    <lineage>
        <taxon>Eukaryota</taxon>
        <taxon>Metazoa</taxon>
        <taxon>Ecdysozoa</taxon>
        <taxon>Nematoda</taxon>
        <taxon>Chromadorea</taxon>
        <taxon>Rhabditida</taxon>
        <taxon>Tylenchina</taxon>
        <taxon>Panagrolaimomorpha</taxon>
        <taxon>Strongyloidoidea</taxon>
        <taxon>Strongyloididae</taxon>
        <taxon>Strongyloides</taxon>
    </lineage>
</organism>
<dbReference type="WBParaSite" id="SRAE_2000029900.1">
    <property type="protein sequence ID" value="SRAE_2000029900.1"/>
    <property type="gene ID" value="WBGene00260492"/>
</dbReference>
<name>A0A090L7B8_STRRB</name>
<dbReference type="Gene3D" id="2.130.10.10">
    <property type="entry name" value="YVTN repeat-like/Quinoprotein amine dehydrogenase"/>
    <property type="match status" value="2"/>
</dbReference>
<dbReference type="InterPro" id="IPR042505">
    <property type="entry name" value="DYNC2I1"/>
</dbReference>
<accession>A0A090L7B8</accession>
<dbReference type="SMART" id="SM00320">
    <property type="entry name" value="WD40"/>
    <property type="match status" value="3"/>
</dbReference>
<dbReference type="OrthoDB" id="2162425at2759"/>
<dbReference type="CTD" id="36377986"/>
<dbReference type="PANTHER" id="PTHR16022:SF0">
    <property type="entry name" value="CYTOPLASMIC DYNEIN 2 INTERMEDIATE CHAIN 1"/>
    <property type="match status" value="1"/>
</dbReference>
<dbReference type="WormBase" id="SRAE_2000029900">
    <property type="protein sequence ID" value="SRP07837"/>
    <property type="gene ID" value="WBGene00260492"/>
</dbReference>
<dbReference type="GO" id="GO:0045504">
    <property type="term" value="F:dynein heavy chain binding"/>
    <property type="evidence" value="ECO:0007669"/>
    <property type="project" value="InterPro"/>
</dbReference>
<evidence type="ECO:0000313" key="2">
    <source>
        <dbReference type="EMBL" id="CEF65622.1"/>
    </source>
</evidence>
<proteinExistence type="predicted"/>
<sequence>MEKEKKIEEKRKSGHTKKDRQKKVEKKGEKKKKSKLRQVIEYEDDFEEDDDDTSRNTKNISNLESLQNKYENDFEEYSEDDEIKLEEQKNSSKIFQRLNNQKVYNSMGKKEVVVERPITRDIRRVTKNFNNTNQYNTSSSSVSRIINFDNARTINLESISSSLSRYNKFKNLIDIEAVTIFFDHIPPIKDYDFYMSMFGSKTKSQVGCQTGDDNKNIGIMTDGLFEKVNFWCQFPELDQTINWGTEGDKIIDNEIKKKEQLDEELFETFNKNKLRDEKLIKLVDAMEKIVNKITEVNEVNMKQKEGSILDHKSDFNFTYGYNELNNQFYSENASVTALHYSTSSLSNTKSKFLFVAVKMGVCKIDSKFNNKSFIIQYSTSNYKNIINIFCTTGEVTTLCTSPNNNTTLVAGTISGTILLFDFYESEKFFKKYKFNFDNNIQIYPVRMASFDTSYESLNNEFIEINSPIVSVYGFTSKFDTISFSLISLNENGILTLWNVYKIETPSIEIETNLGLHRPSSKLQMKKCEVLYPLKTIPSIIYSPTHVIANFMGIILPKNNKNDIQSKNIVTGKGINILIATGNGYVLNTTVSTLGIKKKTNFCNGPRLLTLLDENTFEITSIQSSPFSEHIFAIGLCTGNLIIGSIYDKGIKIILSPPISSKFIVTSIEWSPHENGVIYSIHNYNNLLIWNINISKSPIAVIDLTTSIGDENIKISTTKCFIGEDNYPYLIFGLTNGKVQIHRLENVLKIDDRKKNKSLDEILNNILS</sequence>
<dbReference type="InterPro" id="IPR015943">
    <property type="entry name" value="WD40/YVTN_repeat-like_dom_sf"/>
</dbReference>
<dbReference type="GO" id="GO:0005929">
    <property type="term" value="C:cilium"/>
    <property type="evidence" value="ECO:0007669"/>
    <property type="project" value="GOC"/>
</dbReference>
<keyword evidence="3" id="KW-1185">Reference proteome</keyword>
<evidence type="ECO:0000313" key="5">
    <source>
        <dbReference type="WormBase" id="SRAE_2000029900"/>
    </source>
</evidence>
<feature type="compositionally biased region" description="Basic and acidic residues" evidence="1">
    <location>
        <begin position="1"/>
        <end position="11"/>
    </location>
</feature>
<dbReference type="InterPro" id="IPR001680">
    <property type="entry name" value="WD40_rpt"/>
</dbReference>
<reference evidence="4" key="3">
    <citation type="submission" date="2020-12" db="UniProtKB">
        <authorList>
            <consortium name="WormBaseParasite"/>
        </authorList>
    </citation>
    <scope>IDENTIFICATION</scope>
</reference>
<gene>
    <name evidence="2 4 5" type="ORF">SRAE_2000029900</name>
</gene>
<dbReference type="SUPFAM" id="SSF50978">
    <property type="entry name" value="WD40 repeat-like"/>
    <property type="match status" value="1"/>
</dbReference>
<dbReference type="PANTHER" id="PTHR16022">
    <property type="entry name" value="WD REPEAT DOMAIN 60"/>
    <property type="match status" value="1"/>
</dbReference>
<dbReference type="GeneID" id="36377986"/>
<dbReference type="EMBL" id="LN609529">
    <property type="protein sequence ID" value="CEF65622.1"/>
    <property type="molecule type" value="Genomic_DNA"/>
</dbReference>